<keyword evidence="8" id="KW-1185">Reference proteome</keyword>
<comment type="caution">
    <text evidence="7">The sequence shown here is derived from an EMBL/GenBank/DDBJ whole genome shotgun (WGS) entry which is preliminary data.</text>
</comment>
<reference evidence="7 8" key="1">
    <citation type="submission" date="2020-01" db="EMBL/GenBank/DDBJ databases">
        <title>Leptobacterium flavescens.</title>
        <authorList>
            <person name="Wang G."/>
        </authorList>
    </citation>
    <scope>NUCLEOTIDE SEQUENCE [LARGE SCALE GENOMIC DNA]</scope>
    <source>
        <strain evidence="7 8">KCTC 22160</strain>
    </source>
</reference>
<dbReference type="EMBL" id="JAABOO010000003">
    <property type="protein sequence ID" value="NER14670.1"/>
    <property type="molecule type" value="Genomic_DNA"/>
</dbReference>
<comment type="subcellular location">
    <subcellularLocation>
        <location evidence="1">Membrane</location>
        <topology evidence="1">Multi-pass membrane protein</topology>
    </subcellularLocation>
</comment>
<accession>A0A6P0UQB8</accession>
<keyword evidence="3 5" id="KW-1133">Transmembrane helix</keyword>
<feature type="domain" description="RDD" evidence="6">
    <location>
        <begin position="12"/>
        <end position="131"/>
    </location>
</feature>
<feature type="transmembrane region" description="Helical" evidence="5">
    <location>
        <begin position="45"/>
        <end position="63"/>
    </location>
</feature>
<evidence type="ECO:0000313" key="7">
    <source>
        <dbReference type="EMBL" id="NER14670.1"/>
    </source>
</evidence>
<evidence type="ECO:0000259" key="6">
    <source>
        <dbReference type="Pfam" id="PF06271"/>
    </source>
</evidence>
<name>A0A6P0UQB8_9FLAO</name>
<evidence type="ECO:0000256" key="5">
    <source>
        <dbReference type="SAM" id="Phobius"/>
    </source>
</evidence>
<dbReference type="Proteomes" id="UP000468581">
    <property type="component" value="Unassembled WGS sequence"/>
</dbReference>
<sequence>MKEVSKESFISLRVLATIIDYTLMWSLLIIYVVKFGESTADGYQVSGLKALIPFGFWFIYFPISEWAFKSTLGHWTVGLKVISENESELTLGQTVKRRLSDIFEISWCFGLVAFIVVNNNDKRQRVGDLISKTLVVKR</sequence>
<evidence type="ECO:0000256" key="3">
    <source>
        <dbReference type="ARBA" id="ARBA00022989"/>
    </source>
</evidence>
<keyword evidence="2 5" id="KW-0812">Transmembrane</keyword>
<dbReference type="AlphaFoldDB" id="A0A6P0UQB8"/>
<evidence type="ECO:0000256" key="2">
    <source>
        <dbReference type="ARBA" id="ARBA00022692"/>
    </source>
</evidence>
<feature type="transmembrane region" description="Helical" evidence="5">
    <location>
        <begin position="12"/>
        <end position="33"/>
    </location>
</feature>
<dbReference type="PANTHER" id="PTHR38480">
    <property type="entry name" value="SLR0254 PROTEIN"/>
    <property type="match status" value="1"/>
</dbReference>
<evidence type="ECO:0000256" key="4">
    <source>
        <dbReference type="ARBA" id="ARBA00023136"/>
    </source>
</evidence>
<organism evidence="7 8">
    <name type="scientific">Leptobacterium flavescens</name>
    <dbReference type="NCBI Taxonomy" id="472055"/>
    <lineage>
        <taxon>Bacteria</taxon>
        <taxon>Pseudomonadati</taxon>
        <taxon>Bacteroidota</taxon>
        <taxon>Flavobacteriia</taxon>
        <taxon>Flavobacteriales</taxon>
        <taxon>Flavobacteriaceae</taxon>
        <taxon>Leptobacterium</taxon>
    </lineage>
</organism>
<dbReference type="GO" id="GO:0016020">
    <property type="term" value="C:membrane"/>
    <property type="evidence" value="ECO:0007669"/>
    <property type="project" value="UniProtKB-SubCell"/>
</dbReference>
<keyword evidence="4 5" id="KW-0472">Membrane</keyword>
<dbReference type="InterPro" id="IPR010432">
    <property type="entry name" value="RDD"/>
</dbReference>
<dbReference type="PANTHER" id="PTHR38480:SF1">
    <property type="entry name" value="SLR0254 PROTEIN"/>
    <property type="match status" value="1"/>
</dbReference>
<evidence type="ECO:0000256" key="1">
    <source>
        <dbReference type="ARBA" id="ARBA00004141"/>
    </source>
</evidence>
<gene>
    <name evidence="7" type="ORF">GWK08_14535</name>
</gene>
<proteinExistence type="predicted"/>
<protein>
    <recommendedName>
        <fullName evidence="6">RDD domain-containing protein</fullName>
    </recommendedName>
</protein>
<evidence type="ECO:0000313" key="8">
    <source>
        <dbReference type="Proteomes" id="UP000468581"/>
    </source>
</evidence>
<dbReference type="RefSeq" id="WP_163607952.1">
    <property type="nucleotide sequence ID" value="NZ_JAABOO010000003.1"/>
</dbReference>
<dbReference type="Pfam" id="PF06271">
    <property type="entry name" value="RDD"/>
    <property type="match status" value="1"/>
</dbReference>